<dbReference type="EMBL" id="FN649732">
    <property type="protein sequence ID" value="CBN73990.1"/>
    <property type="molecule type" value="Genomic_DNA"/>
</dbReference>
<name>D8LTU3_ECTSI</name>
<dbReference type="Proteomes" id="UP000002630">
    <property type="component" value="Linkage Group LG07"/>
</dbReference>
<protein>
    <submittedName>
        <fullName evidence="2">Uncharacterized protein</fullName>
    </submittedName>
</protein>
<dbReference type="AlphaFoldDB" id="D8LTU3"/>
<feature type="compositionally biased region" description="Low complexity" evidence="1">
    <location>
        <begin position="67"/>
        <end position="77"/>
    </location>
</feature>
<keyword evidence="3" id="KW-1185">Reference proteome</keyword>
<feature type="region of interest" description="Disordered" evidence="1">
    <location>
        <begin position="1"/>
        <end position="77"/>
    </location>
</feature>
<evidence type="ECO:0000256" key="1">
    <source>
        <dbReference type="SAM" id="MobiDB-lite"/>
    </source>
</evidence>
<accession>D8LTU3</accession>
<proteinExistence type="predicted"/>
<gene>
    <name evidence="2" type="ORF">Esi_0009_0173</name>
</gene>
<evidence type="ECO:0000313" key="3">
    <source>
        <dbReference type="Proteomes" id="UP000002630"/>
    </source>
</evidence>
<feature type="compositionally biased region" description="Polar residues" evidence="1">
    <location>
        <begin position="54"/>
        <end position="66"/>
    </location>
</feature>
<evidence type="ECO:0000313" key="2">
    <source>
        <dbReference type="EMBL" id="CBN73990.1"/>
    </source>
</evidence>
<sequence>MKARGSVGKPVLRVDPVTEPSSPSSSTGTSARSTPKRTLPVPPSEDAGVDNPADNEQSVGGNDSPTSSSSMLFDELSSTPPLCSLSARLFTPPSRCCGNVKQPRRYLSRDVRLPAAAAGAMADDGVGSTAESPAVRGERVAGATPAVVALGTAAEVLGKLRASRVLLTDRTSGHPTTAPFDNRPEAGNRPCSTLRYSRRRHPRTRAMSTPSSPSRSTRCSTGKTRSSARRRRQHARGSHRRDRRDRRDRRRRRRARRPRR</sequence>
<feature type="compositionally biased region" description="Low complexity" evidence="1">
    <location>
        <begin position="205"/>
        <end position="221"/>
    </location>
</feature>
<feature type="compositionally biased region" description="Low complexity" evidence="1">
    <location>
        <begin position="17"/>
        <end position="33"/>
    </location>
</feature>
<dbReference type="EMBL" id="FN649137">
    <property type="protein sequence ID" value="CBN73990.1"/>
    <property type="molecule type" value="Genomic_DNA"/>
</dbReference>
<dbReference type="InParanoid" id="D8LTU3"/>
<organism evidence="2 3">
    <name type="scientific">Ectocarpus siliculosus</name>
    <name type="common">Brown alga</name>
    <name type="synonym">Conferva siliculosa</name>
    <dbReference type="NCBI Taxonomy" id="2880"/>
    <lineage>
        <taxon>Eukaryota</taxon>
        <taxon>Sar</taxon>
        <taxon>Stramenopiles</taxon>
        <taxon>Ochrophyta</taxon>
        <taxon>PX clade</taxon>
        <taxon>Phaeophyceae</taxon>
        <taxon>Ectocarpales</taxon>
        <taxon>Ectocarpaceae</taxon>
        <taxon>Ectocarpus</taxon>
    </lineage>
</organism>
<feature type="compositionally biased region" description="Basic residues" evidence="1">
    <location>
        <begin position="226"/>
        <end position="260"/>
    </location>
</feature>
<reference evidence="2 3" key="1">
    <citation type="journal article" date="2010" name="Nature">
        <title>The Ectocarpus genome and the independent evolution of multicellularity in brown algae.</title>
        <authorList>
            <person name="Cock J.M."/>
            <person name="Sterck L."/>
            <person name="Rouze P."/>
            <person name="Scornet D."/>
            <person name="Allen A.E."/>
            <person name="Amoutzias G."/>
            <person name="Anthouard V."/>
            <person name="Artiguenave F."/>
            <person name="Aury J.M."/>
            <person name="Badger J.H."/>
            <person name="Beszteri B."/>
            <person name="Billiau K."/>
            <person name="Bonnet E."/>
            <person name="Bothwell J.H."/>
            <person name="Bowler C."/>
            <person name="Boyen C."/>
            <person name="Brownlee C."/>
            <person name="Carrano C.J."/>
            <person name="Charrier B."/>
            <person name="Cho G.Y."/>
            <person name="Coelho S.M."/>
            <person name="Collen J."/>
            <person name="Corre E."/>
            <person name="Da Silva C."/>
            <person name="Delage L."/>
            <person name="Delaroque N."/>
            <person name="Dittami S.M."/>
            <person name="Doulbeau S."/>
            <person name="Elias M."/>
            <person name="Farnham G."/>
            <person name="Gachon C.M."/>
            <person name="Gschloessl B."/>
            <person name="Heesch S."/>
            <person name="Jabbari K."/>
            <person name="Jubin C."/>
            <person name="Kawai H."/>
            <person name="Kimura K."/>
            <person name="Kloareg B."/>
            <person name="Kupper F.C."/>
            <person name="Lang D."/>
            <person name="Le Bail A."/>
            <person name="Leblanc C."/>
            <person name="Lerouge P."/>
            <person name="Lohr M."/>
            <person name="Lopez P.J."/>
            <person name="Martens C."/>
            <person name="Maumus F."/>
            <person name="Michel G."/>
            <person name="Miranda-Saavedra D."/>
            <person name="Morales J."/>
            <person name="Moreau H."/>
            <person name="Motomura T."/>
            <person name="Nagasato C."/>
            <person name="Napoli C.A."/>
            <person name="Nelson D.R."/>
            <person name="Nyvall-Collen P."/>
            <person name="Peters A.F."/>
            <person name="Pommier C."/>
            <person name="Potin P."/>
            <person name="Poulain J."/>
            <person name="Quesneville H."/>
            <person name="Read B."/>
            <person name="Rensing S.A."/>
            <person name="Ritter A."/>
            <person name="Rousvoal S."/>
            <person name="Samanta M."/>
            <person name="Samson G."/>
            <person name="Schroeder D.C."/>
            <person name="Segurens B."/>
            <person name="Strittmatter M."/>
            <person name="Tonon T."/>
            <person name="Tregear J.W."/>
            <person name="Valentin K."/>
            <person name="von Dassow P."/>
            <person name="Yamagishi T."/>
            <person name="Van de Peer Y."/>
            <person name="Wincker P."/>
        </authorList>
    </citation>
    <scope>NUCLEOTIDE SEQUENCE [LARGE SCALE GENOMIC DNA]</scope>
    <source>
        <strain evidence="3">Ec32 / CCAP1310/4</strain>
    </source>
</reference>
<feature type="region of interest" description="Disordered" evidence="1">
    <location>
        <begin position="168"/>
        <end position="260"/>
    </location>
</feature>